<keyword evidence="1" id="KW-0472">Membrane</keyword>
<dbReference type="Proteomes" id="UP000280586">
    <property type="component" value="Chromosome"/>
</dbReference>
<reference evidence="2 4" key="1">
    <citation type="submission" date="2017-09" db="EMBL/GenBank/DDBJ databases">
        <authorList>
            <person name="Thomas P."/>
            <person name="Seyboldt C."/>
        </authorList>
    </citation>
    <scope>NUCLEOTIDE SEQUENCE [LARGE SCALE GENOMIC DNA]</scope>
    <source>
        <strain evidence="2 4">DSM 7534</strain>
    </source>
</reference>
<reference evidence="3" key="2">
    <citation type="submission" date="2022-06" db="EMBL/GenBank/DDBJ databases">
        <authorList>
            <person name="Holder M.E."/>
            <person name="Ajami N.J."/>
            <person name="Petrosino J.F."/>
        </authorList>
    </citation>
    <scope>NUCLEOTIDE SEQUENCE</scope>
    <source>
        <strain evidence="3">RMA 8861</strain>
    </source>
</reference>
<proteinExistence type="predicted"/>
<protein>
    <submittedName>
        <fullName evidence="2">Uncharacterized protein</fullName>
    </submittedName>
</protein>
<feature type="transmembrane region" description="Helical" evidence="1">
    <location>
        <begin position="6"/>
        <end position="32"/>
    </location>
</feature>
<evidence type="ECO:0000256" key="1">
    <source>
        <dbReference type="SAM" id="Phobius"/>
    </source>
</evidence>
<dbReference type="GeneID" id="303561264"/>
<sequence length="86" mass="10246">MKTALKILFFLPTIIFAILIILDLFDFTYELFKFKKTSSKLKFKYISKIETNNKLFLIYGIIIILITIFSRHIDFYSFAGLYFIVI</sequence>
<keyword evidence="5" id="KW-1185">Reference proteome</keyword>
<dbReference type="RefSeq" id="WP_120140863.1">
    <property type="nucleotide sequence ID" value="NZ_CP023671.1"/>
</dbReference>
<keyword evidence="1" id="KW-1133">Transmembrane helix</keyword>
<evidence type="ECO:0000313" key="3">
    <source>
        <dbReference type="EMBL" id="USS01541.1"/>
    </source>
</evidence>
<evidence type="ECO:0000313" key="2">
    <source>
        <dbReference type="EMBL" id="AYE34946.1"/>
    </source>
</evidence>
<evidence type="ECO:0000313" key="4">
    <source>
        <dbReference type="Proteomes" id="UP000280586"/>
    </source>
</evidence>
<feature type="transmembrane region" description="Helical" evidence="1">
    <location>
        <begin position="53"/>
        <end position="73"/>
    </location>
</feature>
<accession>A0A9N7PJK5</accession>
<dbReference type="AlphaFoldDB" id="A0A9N7PJK5"/>
<dbReference type="EMBL" id="CP023671">
    <property type="protein sequence ID" value="AYE34946.1"/>
    <property type="molecule type" value="Genomic_DNA"/>
</dbReference>
<organism evidence="2 4">
    <name type="scientific">Clostridium septicum</name>
    <dbReference type="NCBI Taxonomy" id="1504"/>
    <lineage>
        <taxon>Bacteria</taxon>
        <taxon>Bacillati</taxon>
        <taxon>Bacillota</taxon>
        <taxon>Clostridia</taxon>
        <taxon>Eubacteriales</taxon>
        <taxon>Clostridiaceae</taxon>
        <taxon>Clostridium</taxon>
    </lineage>
</organism>
<dbReference type="KEGG" id="csep:CP523_11275"/>
<evidence type="ECO:0000313" key="5">
    <source>
        <dbReference type="Proteomes" id="UP001055437"/>
    </source>
</evidence>
<name>A0A9N7PJK5_CLOSE</name>
<dbReference type="Proteomes" id="UP001055437">
    <property type="component" value="Chromosome"/>
</dbReference>
<keyword evidence="1" id="KW-0812">Transmembrane</keyword>
<gene>
    <name evidence="2" type="ORF">CP523_11275</name>
    <name evidence="3" type="ORF">NH397_03630</name>
</gene>
<dbReference type="EMBL" id="CP099799">
    <property type="protein sequence ID" value="USS01541.1"/>
    <property type="molecule type" value="Genomic_DNA"/>
</dbReference>